<gene>
    <name evidence="2" type="ORF">DD237_008266</name>
</gene>
<name>A0A425CN56_9STRA</name>
<dbReference type="Proteomes" id="UP000286097">
    <property type="component" value="Unassembled WGS sequence"/>
</dbReference>
<dbReference type="Pfam" id="PF22936">
    <property type="entry name" value="Pol_BBD"/>
    <property type="match status" value="1"/>
</dbReference>
<dbReference type="VEuPathDB" id="FungiDB:DD237_008266"/>
<evidence type="ECO:0000313" key="2">
    <source>
        <dbReference type="EMBL" id="RQM18518.1"/>
    </source>
</evidence>
<organism evidence="2 3">
    <name type="scientific">Peronospora effusa</name>
    <dbReference type="NCBI Taxonomy" id="542832"/>
    <lineage>
        <taxon>Eukaryota</taxon>
        <taxon>Sar</taxon>
        <taxon>Stramenopiles</taxon>
        <taxon>Oomycota</taxon>
        <taxon>Peronosporomycetes</taxon>
        <taxon>Peronosporales</taxon>
        <taxon>Peronosporaceae</taxon>
        <taxon>Peronospora</taxon>
    </lineage>
</organism>
<dbReference type="EMBL" id="QKXF01000045">
    <property type="protein sequence ID" value="RQM18518.1"/>
    <property type="molecule type" value="Genomic_DNA"/>
</dbReference>
<comment type="caution">
    <text evidence="2">The sequence shown here is derived from an EMBL/GenBank/DDBJ whole genome shotgun (WGS) entry which is preliminary data.</text>
</comment>
<protein>
    <recommendedName>
        <fullName evidence="1">Retrovirus-related Pol polyprotein from transposon TNT 1-94-like beta-barrel domain-containing protein</fullName>
    </recommendedName>
</protein>
<feature type="domain" description="Retrovirus-related Pol polyprotein from transposon TNT 1-94-like beta-barrel" evidence="1">
    <location>
        <begin position="1"/>
        <end position="71"/>
    </location>
</feature>
<dbReference type="AlphaFoldDB" id="A0A425CN56"/>
<sequence>MTGEKRKFVEYEYLSTLKYITVANGYQLKAQGAGTVHFMLEYDHTFKLTEVLHVPGLDKKLVFVAALTARGVLVQFMRDQAVLISDNVNVAVINRAGKLFAWNVKQHITLEAHKAESIGAINKLWHARLGYVSTNKIMQVG</sequence>
<dbReference type="InterPro" id="IPR054722">
    <property type="entry name" value="PolX-like_BBD"/>
</dbReference>
<evidence type="ECO:0000313" key="3">
    <source>
        <dbReference type="Proteomes" id="UP000286097"/>
    </source>
</evidence>
<accession>A0A425CN56</accession>
<reference evidence="2 3" key="1">
    <citation type="submission" date="2018-06" db="EMBL/GenBank/DDBJ databases">
        <title>Comparative genomics of downy mildews reveals potential adaptations to biotrophy.</title>
        <authorList>
            <person name="Fletcher K."/>
            <person name="Klosterman S.J."/>
            <person name="Derevnina L."/>
            <person name="Martin F."/>
            <person name="Koike S."/>
            <person name="Reyes Chin-Wo S."/>
            <person name="Mou B."/>
            <person name="Michelmore R."/>
        </authorList>
    </citation>
    <scope>NUCLEOTIDE SEQUENCE [LARGE SCALE GENOMIC DNA]</scope>
    <source>
        <strain evidence="2 3">R13</strain>
    </source>
</reference>
<proteinExistence type="predicted"/>
<evidence type="ECO:0000259" key="1">
    <source>
        <dbReference type="Pfam" id="PF22936"/>
    </source>
</evidence>